<dbReference type="EMBL" id="JBHTIR010000245">
    <property type="protein sequence ID" value="MFD0851076.1"/>
    <property type="molecule type" value="Genomic_DNA"/>
</dbReference>
<evidence type="ECO:0000313" key="2">
    <source>
        <dbReference type="EMBL" id="MFD0851076.1"/>
    </source>
</evidence>
<name>A0ABW3C9F0_9ACTN</name>
<accession>A0ABW3C9F0</accession>
<reference evidence="3" key="1">
    <citation type="journal article" date="2019" name="Int. J. Syst. Evol. Microbiol.">
        <title>The Global Catalogue of Microorganisms (GCM) 10K type strain sequencing project: providing services to taxonomists for standard genome sequencing and annotation.</title>
        <authorList>
            <consortium name="The Broad Institute Genomics Platform"/>
            <consortium name="The Broad Institute Genome Sequencing Center for Infectious Disease"/>
            <person name="Wu L."/>
            <person name="Ma J."/>
        </authorList>
    </citation>
    <scope>NUCLEOTIDE SEQUENCE [LARGE SCALE GENOMIC DNA]</scope>
    <source>
        <strain evidence="3">JCM 31696</strain>
    </source>
</reference>
<evidence type="ECO:0000313" key="3">
    <source>
        <dbReference type="Proteomes" id="UP001597083"/>
    </source>
</evidence>
<gene>
    <name evidence="2" type="ORF">ACFQ07_02500</name>
</gene>
<protein>
    <submittedName>
        <fullName evidence="2">YbaB/EbfC family nucleoid-associated protein</fullName>
    </submittedName>
</protein>
<dbReference type="Proteomes" id="UP001597083">
    <property type="component" value="Unassembled WGS sequence"/>
</dbReference>
<organism evidence="2 3">
    <name type="scientific">Actinomadura adrarensis</name>
    <dbReference type="NCBI Taxonomy" id="1819600"/>
    <lineage>
        <taxon>Bacteria</taxon>
        <taxon>Bacillati</taxon>
        <taxon>Actinomycetota</taxon>
        <taxon>Actinomycetes</taxon>
        <taxon>Streptosporangiales</taxon>
        <taxon>Thermomonosporaceae</taxon>
        <taxon>Actinomadura</taxon>
    </lineage>
</organism>
<evidence type="ECO:0000256" key="1">
    <source>
        <dbReference type="SAM" id="MobiDB-lite"/>
    </source>
</evidence>
<dbReference type="Pfam" id="PF02575">
    <property type="entry name" value="YbaB_DNA_bd"/>
    <property type="match status" value="1"/>
</dbReference>
<dbReference type="SUPFAM" id="SSF82607">
    <property type="entry name" value="YbaB-like"/>
    <property type="match status" value="1"/>
</dbReference>
<dbReference type="InterPro" id="IPR036894">
    <property type="entry name" value="YbaB-like_sf"/>
</dbReference>
<proteinExistence type="predicted"/>
<feature type="region of interest" description="Disordered" evidence="1">
    <location>
        <begin position="144"/>
        <end position="171"/>
    </location>
</feature>
<comment type="caution">
    <text evidence="2">The sequence shown here is derived from an EMBL/GenBank/DDBJ whole genome shotgun (WGS) entry which is preliminary data.</text>
</comment>
<keyword evidence="3" id="KW-1185">Reference proteome</keyword>
<sequence>MFLGSTFGHRTRIPCERRPDVSVPDGEFEALLRQSQERVEKILGLRDQTRDLTGTAETPDGRIKVTCTSDDPVAELHIDPRAMRMPSGDLAAAIKETVRKALADRERQVEQLSSQEYGEDDPMALLSNKEAAMQALSEARTMFDRAGRDAQSMMDQLQQHLGLRPDANGRP</sequence>
<dbReference type="InterPro" id="IPR004401">
    <property type="entry name" value="YbaB/EbfC"/>
</dbReference>
<dbReference type="Gene3D" id="3.30.1310.10">
    <property type="entry name" value="Nucleoid-associated protein YbaB-like domain"/>
    <property type="match status" value="1"/>
</dbReference>